<dbReference type="Proteomes" id="UP000094527">
    <property type="component" value="Unassembled WGS sequence"/>
</dbReference>
<dbReference type="EMBL" id="LJIJ01000214">
    <property type="protein sequence ID" value="ODN00321.1"/>
    <property type="molecule type" value="Genomic_DNA"/>
</dbReference>
<evidence type="ECO:0000313" key="1">
    <source>
        <dbReference type="EMBL" id="ODN00321.1"/>
    </source>
</evidence>
<reference evidence="1 2" key="1">
    <citation type="journal article" date="2016" name="Genome Biol. Evol.">
        <title>Gene Family Evolution Reflects Adaptation to Soil Environmental Stressors in the Genome of the Collembolan Orchesella cincta.</title>
        <authorList>
            <person name="Faddeeva-Vakhrusheva A."/>
            <person name="Derks M.F."/>
            <person name="Anvar S.Y."/>
            <person name="Agamennone V."/>
            <person name="Suring W."/>
            <person name="Smit S."/>
            <person name="van Straalen N.M."/>
            <person name="Roelofs D."/>
        </authorList>
    </citation>
    <scope>NUCLEOTIDE SEQUENCE [LARGE SCALE GENOMIC DNA]</scope>
    <source>
        <tissue evidence="1">Mixed pool</tissue>
    </source>
</reference>
<protein>
    <submittedName>
        <fullName evidence="1">Uncharacterized protein</fullName>
    </submittedName>
</protein>
<feature type="non-terminal residue" evidence="1">
    <location>
        <position position="1"/>
    </location>
</feature>
<evidence type="ECO:0000313" key="2">
    <source>
        <dbReference type="Proteomes" id="UP000094527"/>
    </source>
</evidence>
<comment type="caution">
    <text evidence="1">The sequence shown here is derived from an EMBL/GenBank/DDBJ whole genome shotgun (WGS) entry which is preliminary data.</text>
</comment>
<sequence length="49" mass="5328">VDWEREGELGLQRLSALHSISSASGCASVAIRFVVPDLEIPNFYLGNPI</sequence>
<organism evidence="1 2">
    <name type="scientific">Orchesella cincta</name>
    <name type="common">Springtail</name>
    <name type="synonym">Podura cincta</name>
    <dbReference type="NCBI Taxonomy" id="48709"/>
    <lineage>
        <taxon>Eukaryota</taxon>
        <taxon>Metazoa</taxon>
        <taxon>Ecdysozoa</taxon>
        <taxon>Arthropoda</taxon>
        <taxon>Hexapoda</taxon>
        <taxon>Collembola</taxon>
        <taxon>Entomobryomorpha</taxon>
        <taxon>Entomobryoidea</taxon>
        <taxon>Orchesellidae</taxon>
        <taxon>Orchesellinae</taxon>
        <taxon>Orchesella</taxon>
    </lineage>
</organism>
<keyword evidence="2" id="KW-1185">Reference proteome</keyword>
<accession>A0A1D2N521</accession>
<proteinExistence type="predicted"/>
<dbReference type="AlphaFoldDB" id="A0A1D2N521"/>
<name>A0A1D2N521_ORCCI</name>
<gene>
    <name evidence="1" type="ORF">Ocin01_06350</name>
</gene>